<keyword evidence="5" id="KW-1185">Reference proteome</keyword>
<reference evidence="4 5" key="1">
    <citation type="submission" date="2017-09" db="EMBL/GenBank/DDBJ databases">
        <authorList>
            <person name="Varghese N."/>
            <person name="Submissions S."/>
        </authorList>
    </citation>
    <scope>NUCLEOTIDE SEQUENCE [LARGE SCALE GENOMIC DNA]</scope>
    <source>
        <strain evidence="4 5">OK806</strain>
    </source>
</reference>
<keyword evidence="2" id="KW-1133">Transmembrane helix</keyword>
<dbReference type="SUPFAM" id="SSF52129">
    <property type="entry name" value="Caspase-like"/>
    <property type="match status" value="2"/>
</dbReference>
<dbReference type="RefSeq" id="WP_097190235.1">
    <property type="nucleotide sequence ID" value="NZ_OCSU01000002.1"/>
</dbReference>
<feature type="compositionally biased region" description="Basic and acidic residues" evidence="1">
    <location>
        <begin position="778"/>
        <end position="797"/>
    </location>
</feature>
<dbReference type="SMART" id="SM00671">
    <property type="entry name" value="SEL1"/>
    <property type="match status" value="5"/>
</dbReference>
<dbReference type="InterPro" id="IPR011990">
    <property type="entry name" value="TPR-like_helical_dom_sf"/>
</dbReference>
<feature type="compositionally biased region" description="Low complexity" evidence="1">
    <location>
        <begin position="767"/>
        <end position="776"/>
    </location>
</feature>
<protein>
    <submittedName>
        <fullName evidence="4">TPR repeat</fullName>
    </submittedName>
</protein>
<dbReference type="GO" id="GO:0006508">
    <property type="term" value="P:proteolysis"/>
    <property type="evidence" value="ECO:0007669"/>
    <property type="project" value="InterPro"/>
</dbReference>
<sequence>MDGVRYALLIGNWEYQNSEFRKLVSPSHDVWGLQAVLADPQIGGFDRVDVLENQIEAKVRRSITGFFKGRSNDDMLLLYFSGHGIKDASGHLYLAAIDTDPNDLLGSGIAADLVHNAVQSCRSRKKILLIDSCFGGAFIKGMTMKSGSRVTPEQIVGDATGMVIVTATDALTYAFEGEAIVDNSQSSVFTKHLIHGLRTGEADLGRDGEVRIDELYRYVRQQVMLEIPGQSPKKWELEDGGDLVVAQNANPSLVALPKEIQETVDSLYAQTRLSGIALLVNFANKPLMRRPAILKLERLLADDSRAVQRGSRDALSRLGVDVPSLLGDELDRGEHLSAVSSTTTLESAGESGNTVSSSTVAGRDHRYGLLVGCWDYQNPEFRKLASSSHGIRELEAVLSDPCIGAFDRVDVLDNKTTQEIRVALEDFFADRGAKDLLVLYFSGHGIKNEHGDFYFAACDTDPTRIRAKAIPASFVHDVIQSCRSQKKVLIVDTFFAGAVLKGLAAEVTGLVVLAATDSMTYAFEGKDAFDDVQPSVFTKHLANGLRTGKADLEQDGEVTINELYQYIRTHVNEEVPAQLPTIRNFGADDHLVIAQNPNPLLVSLPKEVQDTLESFVTEVRLTGIPLLTELAHKPHMRQYAIATLEKLLDDDSRRIRDGAKGAFSQLGIPLTDHQAIGVVRVESKPIPPQVKPAVSQPAYEQPPKPEATPANSQPVIVDPVEDKWLDPTVKANMSTSVGNPVVRLEPISIKSQHFAIERNCEKAIAPAVEPVVSPPADEGPRRSEPKDNAPQRSATDRGDDEPAPSTTTENLSNSGNLSPPTPIVLPPVLEHSGQSSSFDTLPTTTVERDLKEASAKGRASGFGWKIGVLWGQKWRGLFLILIFISLVVLAASWLIFKPDRIDPAVRAAAESGNAEAQYNMGVAYEFGRGVRADHAVSVEWFRKSANQGNSSSQWFLGEDYLAGTGVTQDSSEAAKWFQKSADQDYPTAQRSLGELYRDGNGVPKDPAVAAKWFRKAADQGDAISQISLGELYRDGNGVPKDPAEAAKWFGSPADRGYSSACLYLGEMYEHGEGVPQNLTEAIKWYRKAAEGGDGDAKAALKRLGQ</sequence>
<dbReference type="SUPFAM" id="SSF81901">
    <property type="entry name" value="HCP-like"/>
    <property type="match status" value="1"/>
</dbReference>
<evidence type="ECO:0000313" key="5">
    <source>
        <dbReference type="Proteomes" id="UP000219522"/>
    </source>
</evidence>
<comment type="caution">
    <text evidence="4">The sequence shown here is derived from an EMBL/GenBank/DDBJ whole genome shotgun (WGS) entry which is preliminary data.</text>
</comment>
<feature type="compositionally biased region" description="Polar residues" evidence="1">
    <location>
        <begin position="804"/>
        <end position="818"/>
    </location>
</feature>
<dbReference type="Pfam" id="PF00656">
    <property type="entry name" value="Peptidase_C14"/>
    <property type="match status" value="2"/>
</dbReference>
<dbReference type="SUPFAM" id="SSF48371">
    <property type="entry name" value="ARM repeat"/>
    <property type="match status" value="1"/>
</dbReference>
<evidence type="ECO:0000256" key="1">
    <source>
        <dbReference type="SAM" id="MobiDB-lite"/>
    </source>
</evidence>
<dbReference type="NCBIfam" id="NF047832">
    <property type="entry name" value="caspase_w_EACC1"/>
    <property type="match status" value="2"/>
</dbReference>
<dbReference type="PANTHER" id="PTHR43628">
    <property type="entry name" value="ACTIVATOR OF C KINASE PROTEIN 1-RELATED"/>
    <property type="match status" value="1"/>
</dbReference>
<name>A0A7Z7I826_9BURK</name>
<feature type="domain" description="Peptidase C14 caspase" evidence="3">
    <location>
        <begin position="5"/>
        <end position="224"/>
    </location>
</feature>
<proteinExistence type="predicted"/>
<accession>A0A7Z7I826</accession>
<dbReference type="Pfam" id="PF08238">
    <property type="entry name" value="Sel1"/>
    <property type="match status" value="5"/>
</dbReference>
<evidence type="ECO:0000313" key="4">
    <source>
        <dbReference type="EMBL" id="SOE81014.1"/>
    </source>
</evidence>
<feature type="compositionally biased region" description="Polar residues" evidence="1">
    <location>
        <begin position="832"/>
        <end position="843"/>
    </location>
</feature>
<dbReference type="PANTHER" id="PTHR43628:SF1">
    <property type="entry name" value="CHITIN SYNTHASE REGULATORY FACTOR 2-RELATED"/>
    <property type="match status" value="1"/>
</dbReference>
<dbReference type="AlphaFoldDB" id="A0A7Z7I826"/>
<dbReference type="Proteomes" id="UP000219522">
    <property type="component" value="Unassembled WGS sequence"/>
</dbReference>
<dbReference type="InterPro" id="IPR052945">
    <property type="entry name" value="Mitotic_Regulator"/>
</dbReference>
<evidence type="ECO:0000259" key="3">
    <source>
        <dbReference type="Pfam" id="PF00656"/>
    </source>
</evidence>
<feature type="domain" description="Peptidase C14 caspase" evidence="3">
    <location>
        <begin position="367"/>
        <end position="583"/>
    </location>
</feature>
<keyword evidence="2" id="KW-0472">Membrane</keyword>
<gene>
    <name evidence="4" type="ORF">SAMN05446927_4268</name>
</gene>
<dbReference type="InterPro" id="IPR011600">
    <property type="entry name" value="Pept_C14_caspase"/>
</dbReference>
<dbReference type="Gene3D" id="3.40.50.1460">
    <property type="match status" value="2"/>
</dbReference>
<feature type="transmembrane region" description="Helical" evidence="2">
    <location>
        <begin position="876"/>
        <end position="896"/>
    </location>
</feature>
<evidence type="ECO:0000256" key="2">
    <source>
        <dbReference type="SAM" id="Phobius"/>
    </source>
</evidence>
<dbReference type="Gene3D" id="1.25.40.10">
    <property type="entry name" value="Tetratricopeptide repeat domain"/>
    <property type="match status" value="1"/>
</dbReference>
<dbReference type="InterPro" id="IPR029030">
    <property type="entry name" value="Caspase-like_dom_sf"/>
</dbReference>
<feature type="region of interest" description="Disordered" evidence="1">
    <location>
        <begin position="767"/>
        <end position="843"/>
    </location>
</feature>
<dbReference type="InterPro" id="IPR006597">
    <property type="entry name" value="Sel1-like"/>
</dbReference>
<organism evidence="4 5">
    <name type="scientific">Caballeronia arationis</name>
    <dbReference type="NCBI Taxonomy" id="1777142"/>
    <lineage>
        <taxon>Bacteria</taxon>
        <taxon>Pseudomonadati</taxon>
        <taxon>Pseudomonadota</taxon>
        <taxon>Betaproteobacteria</taxon>
        <taxon>Burkholderiales</taxon>
        <taxon>Burkholderiaceae</taxon>
        <taxon>Caballeronia</taxon>
    </lineage>
</organism>
<dbReference type="GO" id="GO:0004197">
    <property type="term" value="F:cysteine-type endopeptidase activity"/>
    <property type="evidence" value="ECO:0007669"/>
    <property type="project" value="InterPro"/>
</dbReference>
<dbReference type="EMBL" id="OCSU01000002">
    <property type="protein sequence ID" value="SOE81014.1"/>
    <property type="molecule type" value="Genomic_DNA"/>
</dbReference>
<keyword evidence="2" id="KW-0812">Transmembrane</keyword>
<dbReference type="InterPro" id="IPR016024">
    <property type="entry name" value="ARM-type_fold"/>
</dbReference>
<feature type="region of interest" description="Disordered" evidence="1">
    <location>
        <begin position="687"/>
        <end position="715"/>
    </location>
</feature>